<reference evidence="6 7" key="1">
    <citation type="submission" date="2015-11" db="EMBL/GenBank/DDBJ databases">
        <title>Draft Genome Sequence of the Strain BR 10423 (Rhizobium sp.) isolated from nodules of Mimosa pudica.</title>
        <authorList>
            <person name="Barauna A.C."/>
            <person name="Zilli J.E."/>
            <person name="Simoes-Araujo J.L."/>
            <person name="Reis V.M."/>
            <person name="James E.K."/>
            <person name="Reis F.B.Jr."/>
            <person name="Rouws L.F."/>
            <person name="Passos S.R."/>
            <person name="Gois S.R."/>
        </authorList>
    </citation>
    <scope>NUCLEOTIDE SEQUENCE [LARGE SCALE GENOMIC DNA]</scope>
    <source>
        <strain evidence="6 7">BR10423</strain>
    </source>
</reference>
<protein>
    <recommendedName>
        <fullName evidence="8">Isoprenylcysteine carboxyl methyltransferase</fullName>
    </recommendedName>
</protein>
<dbReference type="OrthoDB" id="7203053at2"/>
<feature type="transmembrane region" description="Helical" evidence="5">
    <location>
        <begin position="88"/>
        <end position="107"/>
    </location>
</feature>
<proteinExistence type="predicted"/>
<feature type="transmembrane region" description="Helical" evidence="5">
    <location>
        <begin position="12"/>
        <end position="32"/>
    </location>
</feature>
<dbReference type="InterPro" id="IPR007318">
    <property type="entry name" value="Phopholipid_MeTrfase"/>
</dbReference>
<dbReference type="Gene3D" id="1.20.120.1630">
    <property type="match status" value="1"/>
</dbReference>
<sequence>MVMSSVQSLGRQATVATAKFCLVMLVMIFLAAGSLSYWQGWVFLLHFCGWCAVLTAYFVRRDPELVRKRMSVGPEAEREPSQKRIQSFNSIAILALFVVSALDHRFGWSVVPAPILLLGNALIAVGFIGCFFVLRQNSFAAATVGVTAGQRVISTGLYGVVRHPMYAAALAMFFGVPLALGSYWSLLVLPPVIGGLVARLLDEERYLVGNLVGYAEYRSEVQWRLVPGIW</sequence>
<evidence type="ECO:0000256" key="2">
    <source>
        <dbReference type="ARBA" id="ARBA00022692"/>
    </source>
</evidence>
<evidence type="ECO:0008006" key="8">
    <source>
        <dbReference type="Google" id="ProtNLM"/>
    </source>
</evidence>
<accession>A0A120FHW1</accession>
<evidence type="ECO:0000256" key="1">
    <source>
        <dbReference type="ARBA" id="ARBA00004127"/>
    </source>
</evidence>
<gene>
    <name evidence="6" type="ORF">AS026_14230</name>
</gene>
<evidence type="ECO:0000256" key="3">
    <source>
        <dbReference type="ARBA" id="ARBA00022989"/>
    </source>
</evidence>
<comment type="subcellular location">
    <subcellularLocation>
        <location evidence="1">Endomembrane system</location>
        <topology evidence="1">Multi-pass membrane protein</topology>
    </subcellularLocation>
</comment>
<dbReference type="GO" id="GO:0012505">
    <property type="term" value="C:endomembrane system"/>
    <property type="evidence" value="ECO:0007669"/>
    <property type="project" value="UniProtKB-SubCell"/>
</dbReference>
<feature type="transmembrane region" description="Helical" evidence="5">
    <location>
        <begin position="113"/>
        <end position="134"/>
    </location>
</feature>
<dbReference type="PANTHER" id="PTHR43847">
    <property type="entry name" value="BLL3993 PROTEIN"/>
    <property type="match status" value="1"/>
</dbReference>
<keyword evidence="2 5" id="KW-0812">Transmembrane</keyword>
<keyword evidence="3 5" id="KW-1133">Transmembrane helix</keyword>
<organism evidence="6 7">
    <name type="scientific">Rhizobium altiplani</name>
    <dbReference type="NCBI Taxonomy" id="1864509"/>
    <lineage>
        <taxon>Bacteria</taxon>
        <taxon>Pseudomonadati</taxon>
        <taxon>Pseudomonadota</taxon>
        <taxon>Alphaproteobacteria</taxon>
        <taxon>Hyphomicrobiales</taxon>
        <taxon>Rhizobiaceae</taxon>
        <taxon>Rhizobium/Agrobacterium group</taxon>
        <taxon>Rhizobium</taxon>
    </lineage>
</organism>
<feature type="transmembrane region" description="Helical" evidence="5">
    <location>
        <begin position="38"/>
        <end position="59"/>
    </location>
</feature>
<dbReference type="Proteomes" id="UP000068164">
    <property type="component" value="Unassembled WGS sequence"/>
</dbReference>
<dbReference type="EMBL" id="LNCD01000106">
    <property type="protein sequence ID" value="KWV46566.1"/>
    <property type="molecule type" value="Genomic_DNA"/>
</dbReference>
<dbReference type="AlphaFoldDB" id="A0A120FHW1"/>
<evidence type="ECO:0000256" key="5">
    <source>
        <dbReference type="SAM" id="Phobius"/>
    </source>
</evidence>
<dbReference type="Pfam" id="PF04191">
    <property type="entry name" value="PEMT"/>
    <property type="match status" value="1"/>
</dbReference>
<keyword evidence="4 5" id="KW-0472">Membrane</keyword>
<dbReference type="PANTHER" id="PTHR43847:SF1">
    <property type="entry name" value="BLL3993 PROTEIN"/>
    <property type="match status" value="1"/>
</dbReference>
<name>A0A120FHW1_9HYPH</name>
<evidence type="ECO:0000313" key="7">
    <source>
        <dbReference type="Proteomes" id="UP000068164"/>
    </source>
</evidence>
<comment type="caution">
    <text evidence="6">The sequence shown here is derived from an EMBL/GenBank/DDBJ whole genome shotgun (WGS) entry which is preliminary data.</text>
</comment>
<dbReference type="InterPro" id="IPR052527">
    <property type="entry name" value="Metal_cation-efflux_comp"/>
</dbReference>
<evidence type="ECO:0000256" key="4">
    <source>
        <dbReference type="ARBA" id="ARBA00023136"/>
    </source>
</evidence>
<evidence type="ECO:0000313" key="6">
    <source>
        <dbReference type="EMBL" id="KWV46566.1"/>
    </source>
</evidence>
<keyword evidence="7" id="KW-1185">Reference proteome</keyword>